<feature type="region of interest" description="Disordered" evidence="3">
    <location>
        <begin position="79"/>
        <end position="98"/>
    </location>
</feature>
<evidence type="ECO:0000256" key="2">
    <source>
        <dbReference type="PROSITE-ProRule" id="PRU00497"/>
    </source>
</evidence>
<reference evidence="5 6" key="1">
    <citation type="submission" date="2019-07" db="EMBL/GenBank/DDBJ databases">
        <title>Draft genome assembly of a fouling barnacle, Amphibalanus amphitrite (Darwin, 1854): The first reference genome for Thecostraca.</title>
        <authorList>
            <person name="Kim W."/>
        </authorList>
    </citation>
    <scope>NUCLEOTIDE SEQUENCE [LARGE SCALE GENOMIC DNA]</scope>
    <source>
        <strain evidence="5">SNU_AA5</strain>
        <tissue evidence="5">Soma without cirri and trophi</tissue>
    </source>
</reference>
<keyword evidence="6" id="KW-1185">Reference proteome</keyword>
<organism evidence="5 6">
    <name type="scientific">Amphibalanus amphitrite</name>
    <name type="common">Striped barnacle</name>
    <name type="synonym">Balanus amphitrite</name>
    <dbReference type="NCBI Taxonomy" id="1232801"/>
    <lineage>
        <taxon>Eukaryota</taxon>
        <taxon>Metazoa</taxon>
        <taxon>Ecdysozoa</taxon>
        <taxon>Arthropoda</taxon>
        <taxon>Crustacea</taxon>
        <taxon>Multicrustacea</taxon>
        <taxon>Cirripedia</taxon>
        <taxon>Thoracica</taxon>
        <taxon>Thoracicalcarea</taxon>
        <taxon>Balanomorpha</taxon>
        <taxon>Balanoidea</taxon>
        <taxon>Balanidae</taxon>
        <taxon>Amphibalaninae</taxon>
        <taxon>Amphibalanus</taxon>
    </lineage>
</organism>
<dbReference type="AlphaFoldDB" id="A0A6A4VBX9"/>
<evidence type="ECO:0000256" key="3">
    <source>
        <dbReference type="SAM" id="MobiDB-lite"/>
    </source>
</evidence>
<feature type="region of interest" description="Disordered" evidence="3">
    <location>
        <begin position="19"/>
        <end position="63"/>
    </location>
</feature>
<feature type="chain" id="PRO_5025393409" evidence="4">
    <location>
        <begin position="22"/>
        <end position="281"/>
    </location>
</feature>
<gene>
    <name evidence="5" type="primary">resilin_7</name>
    <name evidence="5" type="ORF">FJT64_011187</name>
</gene>
<dbReference type="InterPro" id="IPR000618">
    <property type="entry name" value="Insect_cuticle"/>
</dbReference>
<dbReference type="PROSITE" id="PS51155">
    <property type="entry name" value="CHIT_BIND_RR_2"/>
    <property type="match status" value="2"/>
</dbReference>
<name>A0A6A4VBX9_AMPAM</name>
<proteinExistence type="predicted"/>
<dbReference type="OrthoDB" id="6375522at2759"/>
<evidence type="ECO:0000313" key="5">
    <source>
        <dbReference type="EMBL" id="KAF0290639.1"/>
    </source>
</evidence>
<accession>A0A6A4VBX9</accession>
<evidence type="ECO:0000313" key="6">
    <source>
        <dbReference type="Proteomes" id="UP000440578"/>
    </source>
</evidence>
<dbReference type="GO" id="GO:0042302">
    <property type="term" value="F:structural constituent of cuticle"/>
    <property type="evidence" value="ECO:0007669"/>
    <property type="project" value="UniProtKB-UniRule"/>
</dbReference>
<sequence>MKLLVLAAVLAVAAAVPQGYGSQPASGYGAPPEQEGSASGQQPSVQTAYSTPDGAASGPEGNVAELPASYNFEYAVQDDESGNNFGQQETRDGDATSGSYYVQMADGRMQIVNYSVEGDSGYVVDIQLLLVLAVLGLATARPEERGYGSQPASGYGAPPEQEGSASGQQPSVQTAYSTPDGAASGPEGNVAELPASYNFEYAVQDDESGNNFGQQETRDGDATSGSYYVQMADGRMQIVNYSVEGDSGYVVDIQYEGEANIDAAASGQEGNVATPNQSYGL</sequence>
<keyword evidence="4" id="KW-0732">Signal</keyword>
<feature type="signal peptide" evidence="4">
    <location>
        <begin position="1"/>
        <end position="21"/>
    </location>
</feature>
<dbReference type="GO" id="GO:0005615">
    <property type="term" value="C:extracellular space"/>
    <property type="evidence" value="ECO:0007669"/>
    <property type="project" value="TreeGrafter"/>
</dbReference>
<feature type="compositionally biased region" description="Polar residues" evidence="3">
    <location>
        <begin position="163"/>
        <end position="177"/>
    </location>
</feature>
<evidence type="ECO:0000256" key="4">
    <source>
        <dbReference type="SAM" id="SignalP"/>
    </source>
</evidence>
<dbReference type="InterPro" id="IPR051217">
    <property type="entry name" value="Insect_Cuticle_Struc_Prot"/>
</dbReference>
<feature type="compositionally biased region" description="Polar residues" evidence="3">
    <location>
        <begin position="36"/>
        <end position="50"/>
    </location>
</feature>
<dbReference type="Pfam" id="PF00379">
    <property type="entry name" value="Chitin_bind_4"/>
    <property type="match status" value="2"/>
</dbReference>
<dbReference type="EMBL" id="VIIS01001939">
    <property type="protein sequence ID" value="KAF0290639.1"/>
    <property type="molecule type" value="Genomic_DNA"/>
</dbReference>
<dbReference type="PANTHER" id="PTHR12236:SF79">
    <property type="entry name" value="CUTICULAR PROTEIN 50CB-RELATED"/>
    <property type="match status" value="1"/>
</dbReference>
<feature type="region of interest" description="Disordered" evidence="3">
    <location>
        <begin position="143"/>
        <end position="190"/>
    </location>
</feature>
<keyword evidence="1 2" id="KW-0193">Cuticle</keyword>
<comment type="caution">
    <text evidence="5">The sequence shown here is derived from an EMBL/GenBank/DDBJ whole genome shotgun (WGS) entry which is preliminary data.</text>
</comment>
<evidence type="ECO:0000256" key="1">
    <source>
        <dbReference type="ARBA" id="ARBA00022460"/>
    </source>
</evidence>
<dbReference type="PANTHER" id="PTHR12236">
    <property type="entry name" value="STRUCTURAL CONTITUENT OF CUTICLE"/>
    <property type="match status" value="1"/>
</dbReference>
<dbReference type="Proteomes" id="UP000440578">
    <property type="component" value="Unassembled WGS sequence"/>
</dbReference>
<protein>
    <submittedName>
        <fullName evidence="5">Pro-resilin</fullName>
    </submittedName>
</protein>
<dbReference type="GO" id="GO:0031012">
    <property type="term" value="C:extracellular matrix"/>
    <property type="evidence" value="ECO:0007669"/>
    <property type="project" value="TreeGrafter"/>
</dbReference>